<dbReference type="AlphaFoldDB" id="A0A8C2TWT3"/>
<evidence type="ECO:0000259" key="11">
    <source>
        <dbReference type="PROSITE" id="PS50923"/>
    </source>
</evidence>
<dbReference type="InterPro" id="IPR035976">
    <property type="entry name" value="Sushi/SCR/CCP_sf"/>
</dbReference>
<proteinExistence type="predicted"/>
<dbReference type="SMART" id="SM00032">
    <property type="entry name" value="CCP"/>
    <property type="match status" value="2"/>
</dbReference>
<keyword evidence="5" id="KW-0391">Immunity</keyword>
<evidence type="ECO:0000256" key="4">
    <source>
        <dbReference type="ARBA" id="ARBA00022737"/>
    </source>
</evidence>
<reference evidence="12" key="2">
    <citation type="submission" date="2025-08" db="UniProtKB">
        <authorList>
            <consortium name="Ensembl"/>
        </authorList>
    </citation>
    <scope>IDENTIFICATION</scope>
</reference>
<keyword evidence="4" id="KW-0677">Repeat</keyword>
<dbReference type="FunFam" id="2.10.70.10:FF:000070">
    <property type="entry name" value="Complement C3d receptor 2"/>
    <property type="match status" value="1"/>
</dbReference>
<dbReference type="InterPro" id="IPR051277">
    <property type="entry name" value="SEZ6_CSMD_C4BPB_Regulators"/>
</dbReference>
<evidence type="ECO:0000256" key="3">
    <source>
        <dbReference type="ARBA" id="ARBA00022729"/>
    </source>
</evidence>
<dbReference type="PANTHER" id="PTHR45656:SF3">
    <property type="entry name" value="CUB AND SUSHI DOMAIN-CONTAINING PROTEIN 1"/>
    <property type="match status" value="1"/>
</dbReference>
<dbReference type="PROSITE" id="PS50923">
    <property type="entry name" value="SUSHI"/>
    <property type="match status" value="2"/>
</dbReference>
<sequence length="185" mass="20106">NVQGKTNIFPGNIVLSVLSPIAPDLCPSPPNITHGQYSREDVKVFVPGTSVRYSCDPGYVLTGKTTVTCLTSGVWSIPYPLCYSLPPVVTCMSPSIKHGEVAKEQQQAVYHPGTIITIQCHPGYVLRGRQGYKCHSDGRWVPSVPSCEPGEYELTKGRGLQQTLSGTEEQMDQDLNLQTTPAFPA</sequence>
<evidence type="ECO:0000256" key="1">
    <source>
        <dbReference type="ARBA" id="ARBA00022588"/>
    </source>
</evidence>
<keyword evidence="2 9" id="KW-0768">Sushi</keyword>
<feature type="disulfide bond" evidence="9">
    <location>
        <begin position="55"/>
        <end position="82"/>
    </location>
</feature>
<reference evidence="12" key="1">
    <citation type="submission" date="2015-11" db="EMBL/GenBank/DDBJ databases">
        <authorList>
            <consortium name="International Coturnix japonica Genome Analysis Consortium"/>
            <person name="Warren W."/>
            <person name="Burt D.W."/>
            <person name="Antin P.B."/>
            <person name="Lanford R."/>
            <person name="Gros J."/>
            <person name="Wilson R.K."/>
        </authorList>
    </citation>
    <scope>NUCLEOTIDE SEQUENCE [LARGE SCALE GENOMIC DNA]</scope>
</reference>
<dbReference type="Proteomes" id="UP000694412">
    <property type="component" value="Chromosome 26"/>
</dbReference>
<dbReference type="Ensembl" id="ENSCJPT00005025792.1">
    <property type="protein sequence ID" value="ENSCJPP00005018554.1"/>
    <property type="gene ID" value="ENSCJPG00005015101.1"/>
</dbReference>
<keyword evidence="7 9" id="KW-1015">Disulfide bond</keyword>
<dbReference type="Gene3D" id="2.10.70.10">
    <property type="entry name" value="Complement Module, domain 1"/>
    <property type="match status" value="2"/>
</dbReference>
<dbReference type="PANTHER" id="PTHR45656">
    <property type="entry name" value="PROTEIN CBR-CLEC-78"/>
    <property type="match status" value="1"/>
</dbReference>
<dbReference type="InterPro" id="IPR000436">
    <property type="entry name" value="Sushi_SCR_CCP_dom"/>
</dbReference>
<accession>A0A8C2TWT3</accession>
<evidence type="ECO:0000313" key="12">
    <source>
        <dbReference type="Ensembl" id="ENSCJPP00005018554.1"/>
    </source>
</evidence>
<evidence type="ECO:0000256" key="7">
    <source>
        <dbReference type="ARBA" id="ARBA00023157"/>
    </source>
</evidence>
<keyword evidence="1" id="KW-0399">Innate immunity</keyword>
<dbReference type="CDD" id="cd00033">
    <property type="entry name" value="CCP"/>
    <property type="match status" value="2"/>
</dbReference>
<feature type="disulfide bond" evidence="9">
    <location>
        <begin position="26"/>
        <end position="69"/>
    </location>
</feature>
<name>A0A8C2TWT3_COTJA</name>
<dbReference type="Pfam" id="PF00084">
    <property type="entry name" value="Sushi"/>
    <property type="match status" value="2"/>
</dbReference>
<feature type="disulfide bond" evidence="9">
    <location>
        <begin position="120"/>
        <end position="147"/>
    </location>
</feature>
<feature type="domain" description="Sushi" evidence="11">
    <location>
        <begin position="24"/>
        <end position="84"/>
    </location>
</feature>
<dbReference type="GeneTree" id="ENSGT00940000161110"/>
<evidence type="ECO:0000313" key="13">
    <source>
        <dbReference type="Proteomes" id="UP000694412"/>
    </source>
</evidence>
<evidence type="ECO:0000256" key="2">
    <source>
        <dbReference type="ARBA" id="ARBA00022659"/>
    </source>
</evidence>
<keyword evidence="6" id="KW-0180">Complement pathway</keyword>
<keyword evidence="3" id="KW-0732">Signal</keyword>
<dbReference type="GO" id="GO:0045087">
    <property type="term" value="P:innate immune response"/>
    <property type="evidence" value="ECO:0007669"/>
    <property type="project" value="UniProtKB-KW"/>
</dbReference>
<keyword evidence="8" id="KW-0325">Glycoprotein</keyword>
<evidence type="ECO:0000256" key="6">
    <source>
        <dbReference type="ARBA" id="ARBA00022875"/>
    </source>
</evidence>
<dbReference type="FunFam" id="2.10.70.10:FF:000014">
    <property type="entry name" value="Membrane cofactor protein"/>
    <property type="match status" value="1"/>
</dbReference>
<feature type="domain" description="Sushi" evidence="11">
    <location>
        <begin position="89"/>
        <end position="149"/>
    </location>
</feature>
<dbReference type="SUPFAM" id="SSF57535">
    <property type="entry name" value="Complement control module/SCR domain"/>
    <property type="match status" value="2"/>
</dbReference>
<evidence type="ECO:0000256" key="8">
    <source>
        <dbReference type="ARBA" id="ARBA00023180"/>
    </source>
</evidence>
<evidence type="ECO:0000256" key="5">
    <source>
        <dbReference type="ARBA" id="ARBA00022859"/>
    </source>
</evidence>
<reference evidence="12" key="3">
    <citation type="submission" date="2025-09" db="UniProtKB">
        <authorList>
            <consortium name="Ensembl"/>
        </authorList>
    </citation>
    <scope>IDENTIFICATION</scope>
</reference>
<evidence type="ECO:0000256" key="9">
    <source>
        <dbReference type="PROSITE-ProRule" id="PRU00302"/>
    </source>
</evidence>
<dbReference type="GO" id="GO:0006958">
    <property type="term" value="P:complement activation, classical pathway"/>
    <property type="evidence" value="ECO:0007669"/>
    <property type="project" value="UniProtKB-KW"/>
</dbReference>
<keyword evidence="13" id="KW-1185">Reference proteome</keyword>
<organism evidence="12 13">
    <name type="scientific">Coturnix japonica</name>
    <name type="common">Japanese quail</name>
    <name type="synonym">Coturnix coturnix japonica</name>
    <dbReference type="NCBI Taxonomy" id="93934"/>
    <lineage>
        <taxon>Eukaryota</taxon>
        <taxon>Metazoa</taxon>
        <taxon>Chordata</taxon>
        <taxon>Craniata</taxon>
        <taxon>Vertebrata</taxon>
        <taxon>Euteleostomi</taxon>
        <taxon>Archelosauria</taxon>
        <taxon>Archosauria</taxon>
        <taxon>Dinosauria</taxon>
        <taxon>Saurischia</taxon>
        <taxon>Theropoda</taxon>
        <taxon>Coelurosauria</taxon>
        <taxon>Aves</taxon>
        <taxon>Neognathae</taxon>
        <taxon>Galloanserae</taxon>
        <taxon>Galliformes</taxon>
        <taxon>Phasianidae</taxon>
        <taxon>Perdicinae</taxon>
        <taxon>Coturnix</taxon>
    </lineage>
</organism>
<feature type="disulfide bond" evidence="9">
    <location>
        <begin position="91"/>
        <end position="134"/>
    </location>
</feature>
<evidence type="ECO:0000256" key="10">
    <source>
        <dbReference type="SAM" id="MobiDB-lite"/>
    </source>
</evidence>
<protein>
    <recommendedName>
        <fullName evidence="11">Sushi domain-containing protein</fullName>
    </recommendedName>
</protein>
<feature type="region of interest" description="Disordered" evidence="10">
    <location>
        <begin position="165"/>
        <end position="185"/>
    </location>
</feature>